<keyword evidence="1" id="KW-1133">Transmembrane helix</keyword>
<evidence type="ECO:0000256" key="1">
    <source>
        <dbReference type="SAM" id="Phobius"/>
    </source>
</evidence>
<feature type="transmembrane region" description="Helical" evidence="1">
    <location>
        <begin position="89"/>
        <end position="112"/>
    </location>
</feature>
<sequence length="277" mass="30085">MSCLGTNFGIAVFPPIMSFLEELYGTTDGLSIFGAFLWNTAIVGLITTTCSSVDNSAGADYDDEENQVSHDDHKRRSSHFAIFFEQPPFIAFFVLSILVETSFVAWAIYLVPYGESKGLEPNRAALLSTIGGTSGLLGKIFLAMVANFDSLHPLIVFTIPSLIIAFSYLTTFFWSDFAGLATSSVMSGFCIGFQGSGRFTMLGLVVSDEYFKTAVTWLYSGYILSTLSGGIVAGYLRDISGNFQAVFGFLAVVCLLNAAISLLWILSTTKKGWKKSH</sequence>
<gene>
    <name evidence="2" type="ORF">BSL78_25490</name>
</gene>
<dbReference type="OrthoDB" id="410267at2759"/>
<evidence type="ECO:0000313" key="2">
    <source>
        <dbReference type="EMBL" id="PIK37680.1"/>
    </source>
</evidence>
<dbReference type="InterPro" id="IPR011701">
    <property type="entry name" value="MFS"/>
</dbReference>
<dbReference type="InterPro" id="IPR050327">
    <property type="entry name" value="Proton-linked_MCT"/>
</dbReference>
<dbReference type="EMBL" id="MRZV01001469">
    <property type="protein sequence ID" value="PIK37680.1"/>
    <property type="molecule type" value="Genomic_DNA"/>
</dbReference>
<dbReference type="Proteomes" id="UP000230750">
    <property type="component" value="Unassembled WGS sequence"/>
</dbReference>
<dbReference type="Pfam" id="PF07690">
    <property type="entry name" value="MFS_1"/>
    <property type="match status" value="1"/>
</dbReference>
<evidence type="ECO:0000313" key="3">
    <source>
        <dbReference type="Proteomes" id="UP000230750"/>
    </source>
</evidence>
<keyword evidence="3" id="KW-1185">Reference proteome</keyword>
<proteinExistence type="predicted"/>
<dbReference type="AlphaFoldDB" id="A0A2G8JPP3"/>
<comment type="caution">
    <text evidence="2">The sequence shown here is derived from an EMBL/GenBank/DDBJ whole genome shotgun (WGS) entry which is preliminary data.</text>
</comment>
<dbReference type="SUPFAM" id="SSF103473">
    <property type="entry name" value="MFS general substrate transporter"/>
    <property type="match status" value="1"/>
</dbReference>
<accession>A0A2G8JPP3</accession>
<feature type="transmembrane region" description="Helical" evidence="1">
    <location>
        <begin position="186"/>
        <end position="205"/>
    </location>
</feature>
<protein>
    <submittedName>
        <fullName evidence="2">Putative monocarboxylate transporter 14</fullName>
    </submittedName>
</protein>
<dbReference type="PANTHER" id="PTHR11360">
    <property type="entry name" value="MONOCARBOXYLATE TRANSPORTER"/>
    <property type="match status" value="1"/>
</dbReference>
<feature type="transmembrane region" description="Helical" evidence="1">
    <location>
        <begin position="124"/>
        <end position="142"/>
    </location>
</feature>
<keyword evidence="1" id="KW-0812">Transmembrane</keyword>
<feature type="transmembrane region" description="Helical" evidence="1">
    <location>
        <begin position="154"/>
        <end position="174"/>
    </location>
</feature>
<dbReference type="InterPro" id="IPR036259">
    <property type="entry name" value="MFS_trans_sf"/>
</dbReference>
<dbReference type="GO" id="GO:0008028">
    <property type="term" value="F:monocarboxylic acid transmembrane transporter activity"/>
    <property type="evidence" value="ECO:0007669"/>
    <property type="project" value="TreeGrafter"/>
</dbReference>
<dbReference type="Gene3D" id="1.20.1250.20">
    <property type="entry name" value="MFS general substrate transporter like domains"/>
    <property type="match status" value="1"/>
</dbReference>
<feature type="transmembrane region" description="Helical" evidence="1">
    <location>
        <begin position="217"/>
        <end position="237"/>
    </location>
</feature>
<feature type="transmembrane region" description="Helical" evidence="1">
    <location>
        <begin position="243"/>
        <end position="266"/>
    </location>
</feature>
<keyword evidence="1" id="KW-0472">Membrane</keyword>
<name>A0A2G8JPP3_STIJA</name>
<reference evidence="2 3" key="1">
    <citation type="journal article" date="2017" name="PLoS Biol.">
        <title>The sea cucumber genome provides insights into morphological evolution and visceral regeneration.</title>
        <authorList>
            <person name="Zhang X."/>
            <person name="Sun L."/>
            <person name="Yuan J."/>
            <person name="Sun Y."/>
            <person name="Gao Y."/>
            <person name="Zhang L."/>
            <person name="Li S."/>
            <person name="Dai H."/>
            <person name="Hamel J.F."/>
            <person name="Liu C."/>
            <person name="Yu Y."/>
            <person name="Liu S."/>
            <person name="Lin W."/>
            <person name="Guo K."/>
            <person name="Jin S."/>
            <person name="Xu P."/>
            <person name="Storey K.B."/>
            <person name="Huan P."/>
            <person name="Zhang T."/>
            <person name="Zhou Y."/>
            <person name="Zhang J."/>
            <person name="Lin C."/>
            <person name="Li X."/>
            <person name="Xing L."/>
            <person name="Huo D."/>
            <person name="Sun M."/>
            <person name="Wang L."/>
            <person name="Mercier A."/>
            <person name="Li F."/>
            <person name="Yang H."/>
            <person name="Xiang J."/>
        </authorList>
    </citation>
    <scope>NUCLEOTIDE SEQUENCE [LARGE SCALE GENOMIC DNA]</scope>
    <source>
        <strain evidence="2">Shaxun</strain>
        <tissue evidence="2">Muscle</tissue>
    </source>
</reference>
<organism evidence="2 3">
    <name type="scientific">Stichopus japonicus</name>
    <name type="common">Sea cucumber</name>
    <dbReference type="NCBI Taxonomy" id="307972"/>
    <lineage>
        <taxon>Eukaryota</taxon>
        <taxon>Metazoa</taxon>
        <taxon>Echinodermata</taxon>
        <taxon>Eleutherozoa</taxon>
        <taxon>Echinozoa</taxon>
        <taxon>Holothuroidea</taxon>
        <taxon>Aspidochirotacea</taxon>
        <taxon>Aspidochirotida</taxon>
        <taxon>Stichopodidae</taxon>
        <taxon>Apostichopus</taxon>
    </lineage>
</organism>
<dbReference type="PANTHER" id="PTHR11360:SF303">
    <property type="entry name" value="MAJOR FACILITATOR SUPERFAMILY (MFS) PROFILE DOMAIN-CONTAINING PROTEIN"/>
    <property type="match status" value="1"/>
</dbReference>